<dbReference type="eggNOG" id="COG3386">
    <property type="taxonomic scope" value="Bacteria"/>
</dbReference>
<dbReference type="Gene3D" id="2.60.40.10">
    <property type="entry name" value="Immunoglobulins"/>
    <property type="match status" value="1"/>
</dbReference>
<dbReference type="KEGG" id="ccz:CCALI_01606"/>
<dbReference type="InterPro" id="IPR014756">
    <property type="entry name" value="Ig_E-set"/>
</dbReference>
<organism evidence="1 2">
    <name type="scientific">Chthonomonas calidirosea (strain DSM 23976 / ICMP 18418 / T49)</name>
    <dbReference type="NCBI Taxonomy" id="1303518"/>
    <lineage>
        <taxon>Bacteria</taxon>
        <taxon>Bacillati</taxon>
        <taxon>Armatimonadota</taxon>
        <taxon>Chthonomonadia</taxon>
        <taxon>Chthonomonadales</taxon>
        <taxon>Chthonomonadaceae</taxon>
        <taxon>Chthonomonas</taxon>
    </lineage>
</organism>
<dbReference type="SUPFAM" id="SSF63829">
    <property type="entry name" value="Calcium-dependent phosphotriesterase"/>
    <property type="match status" value="2"/>
</dbReference>
<dbReference type="NCBIfam" id="TIGR03803">
    <property type="entry name" value="Gloeo_Verruco"/>
    <property type="match status" value="13"/>
</dbReference>
<dbReference type="SUPFAM" id="SSF81296">
    <property type="entry name" value="E set domains"/>
    <property type="match status" value="1"/>
</dbReference>
<dbReference type="STRING" id="454171.CP488_02489"/>
<sequence length="1013" mass="105229">MRLREWIRRFPSRGISLVGVYGLLVVLGLLGSRAAQGTPDEPPVLLHNFSFAQGLQPYNGSPILGKDGMLYGVTTLGGYGKGVIYRMNPDGSNFQVLHVFEPTFLNLDGLESFNYDGAYPQAALMQGPDGTLYGTAIGIGVFNAGSIFKLNPDGSGYQILHTFVYSDGAGPWAALILGSDGYLYGTTEFGGANNDGVVFQLSTDGSVYNDIHDFGGSDGNGPRAALVQDGNGNLWGTTVAGGANNAGVIFELTPDSNASTGFDFTKVHDFNYPADGAQPTAPMVIDANGVLYGTTVIGGMANGSPSNNGVVFSYDPSTASFSVLYSFGSVANDGQYLYTALVLQNGTLYGVTWQGGASNDGIVFSLATDGSNYQILHTFSGTDGAHPECVLALGSNNLLYGTTTQGGSENQGEVFQMDTSGNNFSVLHNFTIPSDGTQPYTGVTEGTDGFLYGTTAAGADTSAGSSFRGDYFSGVLYRVKPDGSQFQVLHRFDSTNGDDGYEPFAPPIQGKDGAFYGVTYNGGLWGGGTVYRWSPTTGFSLIHSFGGFGNDGRNPEYVKLVQDANGVLYGTCSDGGEWGYGIVFSVNPDGSNYQVLHAFGGSAGFGGIPNGDGARPLSGVLLGKDGMLYGTTLYGGTNDTGTVYRLDPKNPNNYQILHAFGALMVLYNQDTDGALPYGGLVQDAKGNLYGFTRDGGMGTNASGVLYKIDPSGTFSVLYNFDTPAGVLYQDSTPLLAKNGMLYGISILPDTNLWQPTAQMKAYLFQIDTSGNNYQILHTFSTPNPDGTNVDGLPFAATQLIQLSDGDLYGVTQAGGLLGGGAVIRIGPAVSSLSPNHSAAGVSSDLSLTVVGSGFGTNDQVLWNGQALPTTQIDSNHLQVTVPKSSLSTSGSALVQVYDPILQVTTQSLVFLIGQAALQMKVVSVTRDSGGVHVTLTVANTGGADAKNVTISSAGLNALSSTNVPLSVGTVGVGSSSTVTLSFPNSVSSGVALLSVKGTYTGGSFGGSFRVKVP</sequence>
<gene>
    <name evidence="1" type="ORF">CCALI_01606</name>
</gene>
<dbReference type="InterPro" id="IPR013783">
    <property type="entry name" value="Ig-like_fold"/>
</dbReference>
<proteinExistence type="predicted"/>
<keyword evidence="2" id="KW-1185">Reference proteome</keyword>
<evidence type="ECO:0000313" key="1">
    <source>
        <dbReference type="EMBL" id="CCW35422.1"/>
    </source>
</evidence>
<dbReference type="EMBL" id="HF951689">
    <property type="protein sequence ID" value="CCW35422.1"/>
    <property type="molecule type" value="Genomic_DNA"/>
</dbReference>
<dbReference type="Proteomes" id="UP000014227">
    <property type="component" value="Chromosome I"/>
</dbReference>
<dbReference type="HOGENOM" id="CLU_297307_0_0_0"/>
<dbReference type="InParanoid" id="S0EUQ2"/>
<dbReference type="InterPro" id="IPR022519">
    <property type="entry name" value="Gloeo/Verruco_rpt"/>
</dbReference>
<name>S0EUQ2_CHTCT</name>
<dbReference type="OrthoDB" id="7432613at2"/>
<evidence type="ECO:0000313" key="2">
    <source>
        <dbReference type="Proteomes" id="UP000014227"/>
    </source>
</evidence>
<accession>S0EUQ2</accession>
<reference evidence="2" key="1">
    <citation type="submission" date="2013-03" db="EMBL/GenBank/DDBJ databases">
        <title>Genome sequence of Chthonomonas calidirosea, the first sequenced genome from the Armatimonadetes phylum (formally candidate division OP10).</title>
        <authorList>
            <person name="Lee K.C.Y."/>
            <person name="Morgan X.C."/>
            <person name="Dunfield P.F."/>
            <person name="Tamas I."/>
            <person name="Houghton K.M."/>
            <person name="Vyssotski M."/>
            <person name="Ryan J.L.J."/>
            <person name="Lagutin K."/>
            <person name="McDonald I.R."/>
            <person name="Stott M.B."/>
        </authorList>
    </citation>
    <scope>NUCLEOTIDE SEQUENCE [LARGE SCALE GENOMIC DNA]</scope>
    <source>
        <strain evidence="2">DSM 23976 / ICMP 18418 / T49</strain>
    </source>
</reference>
<protein>
    <submittedName>
        <fullName evidence="1">Uncharacterized protein</fullName>
    </submittedName>
</protein>
<dbReference type="PATRIC" id="fig|1303518.3.peg.1649"/>
<dbReference type="AlphaFoldDB" id="S0EUQ2"/>
<dbReference type="RefSeq" id="WP_016482955.1">
    <property type="nucleotide sequence ID" value="NC_021487.1"/>
</dbReference>